<comment type="caution">
    <text evidence="1">The sequence shown here is derived from an EMBL/GenBank/DDBJ whole genome shotgun (WGS) entry which is preliminary data.</text>
</comment>
<dbReference type="Proteomes" id="UP000018559">
    <property type="component" value="Unassembled WGS sequence"/>
</dbReference>
<dbReference type="AlphaFoldDB" id="V7I1D6"/>
<evidence type="ECO:0000313" key="2">
    <source>
        <dbReference type="Proteomes" id="UP000018559"/>
    </source>
</evidence>
<dbReference type="InterPro" id="IPR009660">
    <property type="entry name" value="Phage_A500_Gp15"/>
</dbReference>
<name>V7I1D6_9LACO</name>
<proteinExistence type="predicted"/>
<protein>
    <submittedName>
        <fullName evidence="1">Bacteriophage Gp15 protein</fullName>
    </submittedName>
</protein>
<dbReference type="Pfam" id="PF06854">
    <property type="entry name" value="Phage_Gp15"/>
    <property type="match status" value="1"/>
</dbReference>
<dbReference type="EMBL" id="AWWH01000011">
    <property type="protein sequence ID" value="ETA75096.1"/>
    <property type="molecule type" value="Genomic_DNA"/>
</dbReference>
<dbReference type="RefSeq" id="WP_023858695.1">
    <property type="nucleotide sequence ID" value="NZ_AWWH01000011.1"/>
</dbReference>
<gene>
    <name evidence="1" type="ORF">LEQ_1154</name>
</gene>
<sequence length="198" mass="22552">MLSLSEKPLQFIQIDGKAYEVKLSFDNVLRFFDMMDDDELSQQDKWLLAFSIFFKKPQEVPQDALIESVDSLIKYLVKSPYGQNTGSDEQSGTPIKYFSYTQDAEAIYASFMQAYHIDLIEEQGRLHWDQFKALLNGLPANTCFQRIVSIRQKTTEGMENDPKALAQLVEAQSYYALDSEVNAQAQDDALAAFANSLF</sequence>
<reference evidence="1 2" key="1">
    <citation type="journal article" date="2014" name="Genome Announc.">
        <title>The Genome of the Predominant Equine Lactobacillus Species, Lactobacillus equi, Is Reflective of Its Lifestyle Adaptations to an Herbivorous Host.</title>
        <authorList>
            <person name="O'Donnell M.M."/>
            <person name="Harris H.M."/>
            <person name="O'Toole P.W."/>
            <person name="Ross R.P."/>
        </authorList>
    </citation>
    <scope>NUCLEOTIDE SEQUENCE [LARGE SCALE GENOMIC DNA]</scope>
    <source>
        <strain evidence="1 2">DPC 6820</strain>
    </source>
</reference>
<accession>V7I1D6</accession>
<evidence type="ECO:0000313" key="1">
    <source>
        <dbReference type="EMBL" id="ETA75096.1"/>
    </source>
</evidence>
<dbReference type="PATRIC" id="fig|1392007.3.peg.79"/>
<keyword evidence="2" id="KW-1185">Reference proteome</keyword>
<organism evidence="1 2">
    <name type="scientific">Ligilactobacillus equi DPC 6820</name>
    <dbReference type="NCBI Taxonomy" id="1392007"/>
    <lineage>
        <taxon>Bacteria</taxon>
        <taxon>Bacillati</taxon>
        <taxon>Bacillota</taxon>
        <taxon>Bacilli</taxon>
        <taxon>Lactobacillales</taxon>
        <taxon>Lactobacillaceae</taxon>
        <taxon>Ligilactobacillus</taxon>
    </lineage>
</organism>